<name>A0ABZ3FL92_9ACTN</name>
<keyword evidence="2" id="KW-0812">Transmembrane</keyword>
<sequence>MPQSTSLSSRALRLVVAVVLGLGLLLGTPALTRPAAAVTPTEIEVAMERPVWKLHERMVVTGRLTSGGAPLEGAEVRIGVNGYLDETPYVTTTGADGSYRSEFWVEDWWGFGGHSLTAMFVGDDTHGPSQMTTIFQVAPDQVGPVRLVIDPVSPDPVVPGQHVIVTGTLHNDRNEPAEGHSIVAVLDAGTDARAFAKVGDDARWSLDVVVPSAPGEWSRTFPAYHVPIIFEGDWWLAPAQQEIVLTLAREPGSSESTPTPSATPTANTTASASPTPSASASPVPVADPKPFSWWPAWAPAWAASPLFLIAVGGGLALLVGAAFISHARRPR</sequence>
<evidence type="ECO:0000313" key="3">
    <source>
        <dbReference type="EMBL" id="XAN05859.1"/>
    </source>
</evidence>
<evidence type="ECO:0000313" key="4">
    <source>
        <dbReference type="Proteomes" id="UP001442841"/>
    </source>
</evidence>
<organism evidence="3 4">
    <name type="scientific">Ammonicoccus fulvus</name>
    <dbReference type="NCBI Taxonomy" id="3138240"/>
    <lineage>
        <taxon>Bacteria</taxon>
        <taxon>Bacillati</taxon>
        <taxon>Actinomycetota</taxon>
        <taxon>Actinomycetes</taxon>
        <taxon>Propionibacteriales</taxon>
        <taxon>Propionibacteriaceae</taxon>
        <taxon>Ammonicoccus</taxon>
    </lineage>
</organism>
<keyword evidence="2" id="KW-1133">Transmembrane helix</keyword>
<accession>A0ABZ3FL92</accession>
<keyword evidence="4" id="KW-1185">Reference proteome</keyword>
<feature type="compositionally biased region" description="Low complexity" evidence="1">
    <location>
        <begin position="256"/>
        <end position="282"/>
    </location>
</feature>
<protein>
    <recommendedName>
        <fullName evidence="5">Carboxypeptidase regulatory-like domain-containing protein</fullName>
    </recommendedName>
</protein>
<feature type="transmembrane region" description="Helical" evidence="2">
    <location>
        <begin position="300"/>
        <end position="324"/>
    </location>
</feature>
<keyword evidence="2" id="KW-0472">Membrane</keyword>
<evidence type="ECO:0008006" key="5">
    <source>
        <dbReference type="Google" id="ProtNLM"/>
    </source>
</evidence>
<dbReference type="EMBL" id="CP154795">
    <property type="protein sequence ID" value="XAN05859.1"/>
    <property type="molecule type" value="Genomic_DNA"/>
</dbReference>
<reference evidence="3 4" key="1">
    <citation type="submission" date="2024-04" db="EMBL/GenBank/DDBJ databases">
        <title>Isolation of an actinomycete strain from pig manure.</title>
        <authorList>
            <person name="Gong T."/>
            <person name="Yu Z."/>
            <person name="An M."/>
            <person name="Wei C."/>
            <person name="Yang W."/>
            <person name="Liu L."/>
        </authorList>
    </citation>
    <scope>NUCLEOTIDE SEQUENCE [LARGE SCALE GENOMIC DNA]</scope>
    <source>
        <strain evidence="3 4">ZF39</strain>
    </source>
</reference>
<evidence type="ECO:0000256" key="1">
    <source>
        <dbReference type="SAM" id="MobiDB-lite"/>
    </source>
</evidence>
<evidence type="ECO:0000256" key="2">
    <source>
        <dbReference type="SAM" id="Phobius"/>
    </source>
</evidence>
<dbReference type="Proteomes" id="UP001442841">
    <property type="component" value="Chromosome"/>
</dbReference>
<proteinExistence type="predicted"/>
<feature type="region of interest" description="Disordered" evidence="1">
    <location>
        <begin position="250"/>
        <end position="282"/>
    </location>
</feature>
<dbReference type="RefSeq" id="WP_425307293.1">
    <property type="nucleotide sequence ID" value="NZ_CP154795.1"/>
</dbReference>
<gene>
    <name evidence="3" type="ORF">AADG42_00570</name>
</gene>